<protein>
    <submittedName>
        <fullName evidence="2">DUF1330 domain-containing protein</fullName>
    </submittedName>
</protein>
<comment type="caution">
    <text evidence="2">The sequence shown here is derived from an EMBL/GenBank/DDBJ whole genome shotgun (WGS) entry which is preliminary data.</text>
</comment>
<dbReference type="EMBL" id="JAHZIK010001207">
    <property type="protein sequence ID" value="MBW7458465.1"/>
    <property type="molecule type" value="Genomic_DNA"/>
</dbReference>
<dbReference type="Pfam" id="PF07045">
    <property type="entry name" value="DUF1330"/>
    <property type="match status" value="1"/>
</dbReference>
<dbReference type="Proteomes" id="UP001519887">
    <property type="component" value="Unassembled WGS sequence"/>
</dbReference>
<dbReference type="SUPFAM" id="SSF54909">
    <property type="entry name" value="Dimeric alpha+beta barrel"/>
    <property type="match status" value="1"/>
</dbReference>
<reference evidence="2 3" key="1">
    <citation type="submission" date="2021-07" db="EMBL/GenBank/DDBJ databases">
        <title>Paenibacillus radiodurans sp. nov., isolated from the southeastern edge of Tengger Desert.</title>
        <authorList>
            <person name="Zhang G."/>
        </authorList>
    </citation>
    <scope>NUCLEOTIDE SEQUENCE [LARGE SCALE GENOMIC DNA]</scope>
    <source>
        <strain evidence="2 3">CCM 7311</strain>
    </source>
</reference>
<dbReference type="InterPro" id="IPR010753">
    <property type="entry name" value="DUF1330"/>
</dbReference>
<dbReference type="Gene3D" id="3.30.70.100">
    <property type="match status" value="1"/>
</dbReference>
<name>A0ABS7CCN0_9BACL</name>
<proteinExistence type="predicted"/>
<accession>A0ABS7CCN0</accession>
<sequence>MAAYIVFIREKTRNPEELQIYSRKAPAGLAGHPVTPLAVYGRHEVIEGEAAEGMAILQFPSFEEAKAWYNSPAYSEARKHRFKGGDYRGIIVEGL</sequence>
<keyword evidence="3" id="KW-1185">Reference proteome</keyword>
<organism evidence="2 3">
    <name type="scientific">Paenibacillus sepulcri</name>
    <dbReference type="NCBI Taxonomy" id="359917"/>
    <lineage>
        <taxon>Bacteria</taxon>
        <taxon>Bacillati</taxon>
        <taxon>Bacillota</taxon>
        <taxon>Bacilli</taxon>
        <taxon>Bacillales</taxon>
        <taxon>Paenibacillaceae</taxon>
        <taxon>Paenibacillus</taxon>
    </lineage>
</organism>
<evidence type="ECO:0000313" key="2">
    <source>
        <dbReference type="EMBL" id="MBW7458465.1"/>
    </source>
</evidence>
<feature type="domain" description="DUF1330" evidence="1">
    <location>
        <begin position="3"/>
        <end position="95"/>
    </location>
</feature>
<evidence type="ECO:0000313" key="3">
    <source>
        <dbReference type="Proteomes" id="UP001519887"/>
    </source>
</evidence>
<dbReference type="RefSeq" id="WP_210043894.1">
    <property type="nucleotide sequence ID" value="NZ_JBHLVU010000001.1"/>
</dbReference>
<evidence type="ECO:0000259" key="1">
    <source>
        <dbReference type="Pfam" id="PF07045"/>
    </source>
</evidence>
<dbReference type="InterPro" id="IPR011008">
    <property type="entry name" value="Dimeric_a/b-barrel"/>
</dbReference>
<gene>
    <name evidence="2" type="ORF">K0U00_30935</name>
</gene>